<keyword evidence="2" id="KW-0472">Membrane</keyword>
<evidence type="ECO:0000313" key="4">
    <source>
        <dbReference type="Proteomes" id="UP000597444"/>
    </source>
</evidence>
<feature type="transmembrane region" description="Helical" evidence="2">
    <location>
        <begin position="76"/>
        <end position="97"/>
    </location>
</feature>
<feature type="compositionally biased region" description="Polar residues" evidence="1">
    <location>
        <begin position="13"/>
        <end position="22"/>
    </location>
</feature>
<protein>
    <recommendedName>
        <fullName evidence="5">YggT family protein</fullName>
    </recommendedName>
</protein>
<keyword evidence="2" id="KW-0812">Transmembrane</keyword>
<feature type="transmembrane region" description="Helical" evidence="2">
    <location>
        <begin position="109"/>
        <end position="127"/>
    </location>
</feature>
<reference evidence="3" key="1">
    <citation type="submission" date="2020-10" db="EMBL/GenBank/DDBJ databases">
        <title>Taxonomic study of unclassified bacteria belonging to the class Ktedonobacteria.</title>
        <authorList>
            <person name="Yabe S."/>
            <person name="Wang C.M."/>
            <person name="Zheng Y."/>
            <person name="Sakai Y."/>
            <person name="Cavaletti L."/>
            <person name="Monciardini P."/>
            <person name="Donadio S."/>
        </authorList>
    </citation>
    <scope>NUCLEOTIDE SEQUENCE</scope>
    <source>
        <strain evidence="3">ID150040</strain>
    </source>
</reference>
<evidence type="ECO:0000256" key="1">
    <source>
        <dbReference type="SAM" id="MobiDB-lite"/>
    </source>
</evidence>
<comment type="caution">
    <text evidence="3">The sequence shown here is derived from an EMBL/GenBank/DDBJ whole genome shotgun (WGS) entry which is preliminary data.</text>
</comment>
<dbReference type="RefSeq" id="WP_220207736.1">
    <property type="nucleotide sequence ID" value="NZ_BNJK01000001.1"/>
</dbReference>
<proteinExistence type="predicted"/>
<dbReference type="AlphaFoldDB" id="A0A8J3IVY4"/>
<sequence length="187" mass="20823">MSYQPFPPDSGMPNYSQAQQTPRMAGYPQAQQDPRMTGYPQQFDPRMQGYAQQPAQAIADGYVDVVKDDNQGRINSLYWCINVIKFLFGLLEVILGLRFILRLLAANSYSSFVAILYGVSYPFVALFQGIFRDPSFSNGSVIEATTLIAMIVYALVAWGAIVFAKIVLAPSLSGSRRITTTRNNHYS</sequence>
<keyword evidence="4" id="KW-1185">Reference proteome</keyword>
<gene>
    <name evidence="3" type="ORF">KSF_072040</name>
</gene>
<dbReference type="Proteomes" id="UP000597444">
    <property type="component" value="Unassembled WGS sequence"/>
</dbReference>
<feature type="compositionally biased region" description="Pro residues" evidence="1">
    <location>
        <begin position="1"/>
        <end position="10"/>
    </location>
</feature>
<evidence type="ECO:0000313" key="3">
    <source>
        <dbReference type="EMBL" id="GHO97156.1"/>
    </source>
</evidence>
<name>A0A8J3IVY4_9CHLR</name>
<accession>A0A8J3IVY4</accession>
<keyword evidence="2" id="KW-1133">Transmembrane helix</keyword>
<feature type="region of interest" description="Disordered" evidence="1">
    <location>
        <begin position="1"/>
        <end position="43"/>
    </location>
</feature>
<feature type="transmembrane region" description="Helical" evidence="2">
    <location>
        <begin position="147"/>
        <end position="168"/>
    </location>
</feature>
<evidence type="ECO:0008006" key="5">
    <source>
        <dbReference type="Google" id="ProtNLM"/>
    </source>
</evidence>
<organism evidence="3 4">
    <name type="scientific">Reticulibacter mediterranei</name>
    <dbReference type="NCBI Taxonomy" id="2778369"/>
    <lineage>
        <taxon>Bacteria</taxon>
        <taxon>Bacillati</taxon>
        <taxon>Chloroflexota</taxon>
        <taxon>Ktedonobacteria</taxon>
        <taxon>Ktedonobacterales</taxon>
        <taxon>Reticulibacteraceae</taxon>
        <taxon>Reticulibacter</taxon>
    </lineage>
</organism>
<evidence type="ECO:0000256" key="2">
    <source>
        <dbReference type="SAM" id="Phobius"/>
    </source>
</evidence>
<dbReference type="EMBL" id="BNJK01000001">
    <property type="protein sequence ID" value="GHO97156.1"/>
    <property type="molecule type" value="Genomic_DNA"/>
</dbReference>